<dbReference type="RefSeq" id="XP_049146532.1">
    <property type="nucleotide sequence ID" value="XM_049289387.1"/>
</dbReference>
<dbReference type="GeneID" id="73344397"/>
<accession>A0A9Q8SWV2</accession>
<feature type="region of interest" description="Disordered" evidence="1">
    <location>
        <begin position="99"/>
        <end position="126"/>
    </location>
</feature>
<protein>
    <submittedName>
        <fullName evidence="3">Uncharacterized protein</fullName>
    </submittedName>
</protein>
<evidence type="ECO:0000256" key="1">
    <source>
        <dbReference type="SAM" id="MobiDB-lite"/>
    </source>
</evidence>
<keyword evidence="4" id="KW-1185">Reference proteome</keyword>
<gene>
    <name evidence="3" type="ORF">CLUP02_10411</name>
</gene>
<feature type="chain" id="PRO_5040497656" evidence="2">
    <location>
        <begin position="19"/>
        <end position="193"/>
    </location>
</feature>
<keyword evidence="2" id="KW-0732">Signal</keyword>
<evidence type="ECO:0000313" key="4">
    <source>
        <dbReference type="Proteomes" id="UP000830671"/>
    </source>
</evidence>
<organism evidence="3 4">
    <name type="scientific">Colletotrichum lupini</name>
    <dbReference type="NCBI Taxonomy" id="145971"/>
    <lineage>
        <taxon>Eukaryota</taxon>
        <taxon>Fungi</taxon>
        <taxon>Dikarya</taxon>
        <taxon>Ascomycota</taxon>
        <taxon>Pezizomycotina</taxon>
        <taxon>Sordariomycetes</taxon>
        <taxon>Hypocreomycetidae</taxon>
        <taxon>Glomerellales</taxon>
        <taxon>Glomerellaceae</taxon>
        <taxon>Colletotrichum</taxon>
        <taxon>Colletotrichum acutatum species complex</taxon>
    </lineage>
</organism>
<feature type="signal peptide" evidence="2">
    <location>
        <begin position="1"/>
        <end position="18"/>
    </location>
</feature>
<name>A0A9Q8SWV2_9PEZI</name>
<feature type="compositionally biased region" description="Polar residues" evidence="1">
    <location>
        <begin position="99"/>
        <end position="108"/>
    </location>
</feature>
<dbReference type="Proteomes" id="UP000830671">
    <property type="component" value="Chromosome 5"/>
</dbReference>
<evidence type="ECO:0000313" key="3">
    <source>
        <dbReference type="EMBL" id="UQC84915.1"/>
    </source>
</evidence>
<proteinExistence type="predicted"/>
<reference evidence="3" key="1">
    <citation type="journal article" date="2021" name="Mol. Plant Microbe Interact.">
        <title>Complete Genome Sequence of the Plant-Pathogenic Fungus Colletotrichum lupini.</title>
        <authorList>
            <person name="Baroncelli R."/>
            <person name="Pensec F."/>
            <person name="Da Lio D."/>
            <person name="Boufleur T."/>
            <person name="Vicente I."/>
            <person name="Sarrocco S."/>
            <person name="Picot A."/>
            <person name="Baraldi E."/>
            <person name="Sukno S."/>
            <person name="Thon M."/>
            <person name="Le Floch G."/>
        </authorList>
    </citation>
    <scope>NUCLEOTIDE SEQUENCE</scope>
    <source>
        <strain evidence="3">IMI 504893</strain>
    </source>
</reference>
<dbReference type="AlphaFoldDB" id="A0A9Q8SWV2"/>
<sequence>MARATLSLFRLFAPLAKSIWKHDSGDGREWNWHLYEYGRRLSAVLGGFFWRTDGWEGTGFWDSFSAIGQFCGTVFPSNFLSFLSPDFFHALDSGSLHLTNQSKSQSNDKLSRGKTTRSEREPEESYPCGKLGRFTLSDVVPSCKSALIDSRWVVIGKYLAEKQNGAIHYTTSRVVPSPLTTTLEDFHLTLTYL</sequence>
<evidence type="ECO:0000256" key="2">
    <source>
        <dbReference type="SAM" id="SignalP"/>
    </source>
</evidence>
<dbReference type="KEGG" id="clup:CLUP02_10411"/>
<dbReference type="EMBL" id="CP019477">
    <property type="protein sequence ID" value="UQC84915.1"/>
    <property type="molecule type" value="Genomic_DNA"/>
</dbReference>